<evidence type="ECO:0000256" key="15">
    <source>
        <dbReference type="ARBA" id="ARBA00023326"/>
    </source>
</evidence>
<dbReference type="InterPro" id="IPR033123">
    <property type="entry name" value="GH11_dom"/>
</dbReference>
<evidence type="ECO:0000256" key="18">
    <source>
        <dbReference type="SAM" id="SignalP"/>
    </source>
</evidence>
<keyword evidence="15 16" id="KW-0624">Polysaccharide degradation</keyword>
<evidence type="ECO:0000256" key="14">
    <source>
        <dbReference type="ARBA" id="ARBA00023295"/>
    </source>
</evidence>
<feature type="domain" description="GH11" evidence="20">
    <location>
        <begin position="61"/>
        <end position="251"/>
    </location>
</feature>
<feature type="compositionally biased region" description="Polar residues" evidence="17">
    <location>
        <begin position="307"/>
        <end position="320"/>
    </location>
</feature>
<dbReference type="PRINTS" id="PR00911">
    <property type="entry name" value="GLHYDRLASE11"/>
</dbReference>
<evidence type="ECO:0000256" key="10">
    <source>
        <dbReference type="ARBA" id="ARBA00023125"/>
    </source>
</evidence>
<feature type="domain" description="Zn(2)-C6 fungal-type" evidence="19">
    <location>
        <begin position="264"/>
        <end position="294"/>
    </location>
</feature>
<name>A0A397G4P5_ASPTH</name>
<gene>
    <name evidence="21" type="ORF">CDV56_100099</name>
</gene>
<feature type="active site" description="Proton donor" evidence="16">
    <location>
        <position position="238"/>
    </location>
</feature>
<evidence type="ECO:0000259" key="20">
    <source>
        <dbReference type="PROSITE" id="PS51761"/>
    </source>
</evidence>
<dbReference type="GO" id="GO:0003677">
    <property type="term" value="F:DNA binding"/>
    <property type="evidence" value="ECO:0007669"/>
    <property type="project" value="UniProtKB-KW"/>
</dbReference>
<organism evidence="21 22">
    <name type="scientific">Aspergillus thermomutatus</name>
    <name type="common">Neosartorya pseudofischeri</name>
    <dbReference type="NCBI Taxonomy" id="41047"/>
    <lineage>
        <taxon>Eukaryota</taxon>
        <taxon>Fungi</taxon>
        <taxon>Dikarya</taxon>
        <taxon>Ascomycota</taxon>
        <taxon>Pezizomycotina</taxon>
        <taxon>Eurotiomycetes</taxon>
        <taxon>Eurotiomycetidae</taxon>
        <taxon>Eurotiales</taxon>
        <taxon>Aspergillaceae</taxon>
        <taxon>Aspergillus</taxon>
        <taxon>Aspergillus subgen. Fumigati</taxon>
    </lineage>
</organism>
<dbReference type="InterPro" id="IPR021858">
    <property type="entry name" value="Fun_TF"/>
</dbReference>
<comment type="catalytic activity">
    <reaction evidence="1 16">
        <text>Endohydrolysis of (1-&gt;4)-beta-D-xylosidic linkages in xylans.</text>
        <dbReference type="EC" id="3.2.1.8"/>
    </reaction>
</comment>
<feature type="active site" description="Nucleophile" evidence="16">
    <location>
        <position position="148"/>
    </location>
</feature>
<evidence type="ECO:0000256" key="17">
    <source>
        <dbReference type="SAM" id="MobiDB-lite"/>
    </source>
</evidence>
<proteinExistence type="inferred from homology"/>
<dbReference type="PANTHER" id="PTHR47657:SF10">
    <property type="entry name" value="ZN(II)2CYS6 TRANSCRIPTION FACTOR (EUROFUNG)"/>
    <property type="match status" value="1"/>
</dbReference>
<dbReference type="Pfam" id="PF11951">
    <property type="entry name" value="Fungal_trans_2"/>
    <property type="match status" value="1"/>
</dbReference>
<dbReference type="PANTHER" id="PTHR47657">
    <property type="entry name" value="STEROL REGULATORY ELEMENT-BINDING PROTEIN ECM22"/>
    <property type="match status" value="1"/>
</dbReference>
<dbReference type="GO" id="GO:0008270">
    <property type="term" value="F:zinc ion binding"/>
    <property type="evidence" value="ECO:0007669"/>
    <property type="project" value="InterPro"/>
</dbReference>
<reference evidence="21" key="1">
    <citation type="submission" date="2018-08" db="EMBL/GenBank/DDBJ databases">
        <title>Draft genome sequence of azole-resistant Aspergillus thermomutatus (Neosartorya pseudofischeri) strain HMR AF 39, isolated from a human nasal aspirate.</title>
        <authorList>
            <person name="Parent-Michaud M."/>
            <person name="Dufresne P.J."/>
            <person name="Fournier E."/>
            <person name="Martineau C."/>
            <person name="Moreira S."/>
            <person name="Perkins V."/>
            <person name="De Repentigny L."/>
            <person name="Dufresne S.F."/>
        </authorList>
    </citation>
    <scope>NUCLEOTIDE SEQUENCE [LARGE SCALE GENOMIC DNA]</scope>
    <source>
        <strain evidence="21">HMR AF 39</strain>
    </source>
</reference>
<dbReference type="Gene3D" id="4.10.240.10">
    <property type="entry name" value="Zn(2)-C6 fungal-type DNA-binding domain"/>
    <property type="match status" value="1"/>
</dbReference>
<dbReference type="SUPFAM" id="SSF49899">
    <property type="entry name" value="Concanavalin A-like lectins/glucanases"/>
    <property type="match status" value="1"/>
</dbReference>
<evidence type="ECO:0000256" key="8">
    <source>
        <dbReference type="ARBA" id="ARBA00022801"/>
    </source>
</evidence>
<keyword evidence="6 16" id="KW-0858">Xylan degradation</keyword>
<dbReference type="AlphaFoldDB" id="A0A397G4P5"/>
<dbReference type="Pfam" id="PF00172">
    <property type="entry name" value="Zn_clus"/>
    <property type="match status" value="1"/>
</dbReference>
<keyword evidence="13 16" id="KW-0119">Carbohydrate metabolism</keyword>
<evidence type="ECO:0000256" key="6">
    <source>
        <dbReference type="ARBA" id="ARBA00022651"/>
    </source>
</evidence>
<dbReference type="GO" id="GO:0045493">
    <property type="term" value="P:xylan catabolic process"/>
    <property type="evidence" value="ECO:0007669"/>
    <property type="project" value="UniProtKB-UniRule"/>
</dbReference>
<evidence type="ECO:0000256" key="7">
    <source>
        <dbReference type="ARBA" id="ARBA00022729"/>
    </source>
</evidence>
<evidence type="ECO:0000256" key="13">
    <source>
        <dbReference type="ARBA" id="ARBA00023277"/>
    </source>
</evidence>
<feature type="region of interest" description="Disordered" evidence="17">
    <location>
        <begin position="243"/>
        <end position="262"/>
    </location>
</feature>
<feature type="compositionally biased region" description="Low complexity" evidence="17">
    <location>
        <begin position="330"/>
        <end position="341"/>
    </location>
</feature>
<dbReference type="PROSITE" id="PS51761">
    <property type="entry name" value="GH11_3"/>
    <property type="match status" value="1"/>
</dbReference>
<evidence type="ECO:0000256" key="5">
    <source>
        <dbReference type="ARBA" id="ARBA00012590"/>
    </source>
</evidence>
<evidence type="ECO:0000256" key="16">
    <source>
        <dbReference type="PROSITE-ProRule" id="PRU01097"/>
    </source>
</evidence>
<dbReference type="UniPathway" id="UPA00114"/>
<dbReference type="InterPro" id="IPR036864">
    <property type="entry name" value="Zn2-C6_fun-type_DNA-bd_sf"/>
</dbReference>
<dbReference type="Proteomes" id="UP000215305">
    <property type="component" value="Unassembled WGS sequence"/>
</dbReference>
<dbReference type="InterPro" id="IPR052400">
    <property type="entry name" value="Zn2-C6_fungal_TF"/>
</dbReference>
<evidence type="ECO:0000256" key="1">
    <source>
        <dbReference type="ARBA" id="ARBA00000681"/>
    </source>
</evidence>
<dbReference type="GeneID" id="38122073"/>
<protein>
    <recommendedName>
        <fullName evidence="5 16">endo-1,4-beta-xylanase</fullName>
        <ecNumber evidence="5 16">3.2.1.8</ecNumber>
    </recommendedName>
</protein>
<keyword evidence="7 18" id="KW-0732">Signal</keyword>
<evidence type="ECO:0000256" key="9">
    <source>
        <dbReference type="ARBA" id="ARBA00023015"/>
    </source>
</evidence>
<dbReference type="PROSITE" id="PS50048">
    <property type="entry name" value="ZN2_CY6_FUNGAL_2"/>
    <property type="match status" value="1"/>
</dbReference>
<evidence type="ECO:0000256" key="2">
    <source>
        <dbReference type="ARBA" id="ARBA00002059"/>
    </source>
</evidence>
<dbReference type="InterPro" id="IPR001137">
    <property type="entry name" value="Glyco_hydro_11"/>
</dbReference>
<evidence type="ECO:0000256" key="12">
    <source>
        <dbReference type="ARBA" id="ARBA00023242"/>
    </source>
</evidence>
<dbReference type="SUPFAM" id="SSF57701">
    <property type="entry name" value="Zn2/Cys6 DNA-binding domain"/>
    <property type="match status" value="1"/>
</dbReference>
<evidence type="ECO:0000313" key="21">
    <source>
        <dbReference type="EMBL" id="RHZ43120.1"/>
    </source>
</evidence>
<dbReference type="Pfam" id="PF00457">
    <property type="entry name" value="Glyco_hydro_11"/>
    <property type="match status" value="1"/>
</dbReference>
<keyword evidence="8 16" id="KW-0378">Hydrolase</keyword>
<keyword evidence="10" id="KW-0238">DNA-binding</keyword>
<dbReference type="InterPro" id="IPR001138">
    <property type="entry name" value="Zn2Cys6_DnaBD"/>
</dbReference>
<dbReference type="EC" id="3.2.1.8" evidence="5 16"/>
<dbReference type="Gene3D" id="2.60.120.180">
    <property type="match status" value="1"/>
</dbReference>
<dbReference type="CDD" id="cd00067">
    <property type="entry name" value="GAL4"/>
    <property type="match status" value="1"/>
</dbReference>
<evidence type="ECO:0000259" key="19">
    <source>
        <dbReference type="PROSITE" id="PS50048"/>
    </source>
</evidence>
<keyword evidence="11" id="KW-0804">Transcription</keyword>
<dbReference type="SMART" id="SM00066">
    <property type="entry name" value="GAL4"/>
    <property type="match status" value="1"/>
</dbReference>
<keyword evidence="9" id="KW-0805">Transcription regulation</keyword>
<feature type="region of interest" description="Disordered" evidence="17">
    <location>
        <begin position="298"/>
        <end position="355"/>
    </location>
</feature>
<comment type="function">
    <text evidence="2">Endo-1,4-beta-xylanase involved in the hydrolysis of xylan, a major structural heterogeneous polysaccharide found in plant biomass representing the second most abundant polysaccharide in the biosphere, after cellulose.</text>
</comment>
<feature type="chain" id="PRO_5017204170" description="endo-1,4-beta-xylanase" evidence="18">
    <location>
        <begin position="19"/>
        <end position="724"/>
    </location>
</feature>
<feature type="compositionally biased region" description="Basic residues" evidence="17">
    <location>
        <begin position="250"/>
        <end position="262"/>
    </location>
</feature>
<dbReference type="EMBL" id="NKHU02000506">
    <property type="protein sequence ID" value="RHZ43120.1"/>
    <property type="molecule type" value="Genomic_DNA"/>
</dbReference>
<evidence type="ECO:0000313" key="22">
    <source>
        <dbReference type="Proteomes" id="UP000215305"/>
    </source>
</evidence>
<dbReference type="RefSeq" id="XP_026609513.1">
    <property type="nucleotide sequence ID" value="XM_026753718.1"/>
</dbReference>
<dbReference type="InterPro" id="IPR013320">
    <property type="entry name" value="ConA-like_dom_sf"/>
</dbReference>
<comment type="similarity">
    <text evidence="4 16">Belongs to the glycosyl hydrolase 11 (cellulase G) family.</text>
</comment>
<feature type="signal peptide" evidence="18">
    <location>
        <begin position="1"/>
        <end position="18"/>
    </location>
</feature>
<keyword evidence="14 16" id="KW-0326">Glycosidase</keyword>
<keyword evidence="22" id="KW-1185">Reference proteome</keyword>
<dbReference type="PROSITE" id="PS00463">
    <property type="entry name" value="ZN2_CY6_FUNGAL_1"/>
    <property type="match status" value="1"/>
</dbReference>
<dbReference type="VEuPathDB" id="FungiDB:CDV56_100099"/>
<keyword evidence="12" id="KW-0539">Nucleus</keyword>
<comment type="caution">
    <text evidence="21">The sequence shown here is derived from an EMBL/GenBank/DDBJ whole genome shotgun (WGS) entry which is preliminary data.</text>
</comment>
<dbReference type="GO" id="GO:0000981">
    <property type="term" value="F:DNA-binding transcription factor activity, RNA polymerase II-specific"/>
    <property type="evidence" value="ECO:0007669"/>
    <property type="project" value="InterPro"/>
</dbReference>
<evidence type="ECO:0000256" key="11">
    <source>
        <dbReference type="ARBA" id="ARBA00023163"/>
    </source>
</evidence>
<evidence type="ECO:0000256" key="3">
    <source>
        <dbReference type="ARBA" id="ARBA00004851"/>
    </source>
</evidence>
<sequence>MVTFSRLLFFLPALGALAVPSDPTTQPDVAASKSFDFLQRMGEIIFNATANADLQRRDTTFSTSKDGVNAAGYYYSLYNDNHAGAGYTEDPNSGHFKLGWSLPSRSEFLGGKGFRGGSTRSLTWDGYFSAEGDYTLAVYGWTTNPVTEWYIVESHGTGTPGNGHILGQVHANDGVYDVYMLPYRNVPEIYGTTNFNQLWSVRRSHRTTGTVDVTAHFNRWKQLGLQPGSPVFQMVTAEGFQGNDLSDRSARKRIRARHTKSRKGCSTCKGRRVKCDEIKPTCGACALRGELCDWPAETGSQRHDTPDQLQADGSRTSRAISKSAQDRSQRSSAAAAARLDSGSPRPLHFDLRHAAGGSPTHPLNMVDLQLHSHFMLHTCKHMSLNPRRQRIWETVLPQFAMRNEALMHLLLALAGLDFYASDRTAPPDRTSDHDLDAAYLEIIIEHHQCGLKAFREDLGNLPRANRHHVFAGSMLLVAFALASLRIRNLTDTPQLAQPRLDWIYLIQGLCSVVKQNWPELRTGPLRDMTQFDYANDDWRMYPREALRCVDVARIRLCSPRLVAFCHGTYDALAQLVAYHESLGSRSHPEAPRSPILAEQKAALEILEQMYMRTLYVVRFSDEGRQTPLDVQADLEDAALMSWPEFLPAGFLATLDGGGGCSALSYVILAYFHLLFSLLEGFWFIKGGFDGEIVKIQSLVDSSAETGLVALMQWPVSVIAVQSDS</sequence>
<accession>A0A397G4P5</accession>
<dbReference type="OrthoDB" id="3546279at2759"/>
<dbReference type="InterPro" id="IPR013319">
    <property type="entry name" value="GH11/12"/>
</dbReference>
<dbReference type="GO" id="GO:0031176">
    <property type="term" value="F:endo-1,4-beta-xylanase activity"/>
    <property type="evidence" value="ECO:0007669"/>
    <property type="project" value="UniProtKB-UniRule"/>
</dbReference>
<evidence type="ECO:0000256" key="4">
    <source>
        <dbReference type="ARBA" id="ARBA00007792"/>
    </source>
</evidence>
<comment type="pathway">
    <text evidence="3 16">Glycan degradation; xylan degradation.</text>
</comment>